<dbReference type="EMBL" id="CM010717">
    <property type="protein sequence ID" value="RZC53762.1"/>
    <property type="molecule type" value="Genomic_DNA"/>
</dbReference>
<evidence type="ECO:0000313" key="1">
    <source>
        <dbReference type="EMBL" id="RZC53762.1"/>
    </source>
</evidence>
<dbReference type="PANTHER" id="PTHR47481">
    <property type="match status" value="1"/>
</dbReference>
<gene>
    <name evidence="1" type="ORF">C5167_012618</name>
</gene>
<dbReference type="PANTHER" id="PTHR47481:SF31">
    <property type="entry name" value="OS01G0873500 PROTEIN"/>
    <property type="match status" value="1"/>
</dbReference>
<reference evidence="1 2" key="1">
    <citation type="journal article" date="2018" name="Science">
        <title>The opium poppy genome and morphinan production.</title>
        <authorList>
            <person name="Guo L."/>
            <person name="Winzer T."/>
            <person name="Yang X."/>
            <person name="Li Y."/>
            <person name="Ning Z."/>
            <person name="He Z."/>
            <person name="Teodor R."/>
            <person name="Lu Y."/>
            <person name="Bowser T.A."/>
            <person name="Graham I.A."/>
            <person name="Ye K."/>
        </authorList>
    </citation>
    <scope>NUCLEOTIDE SEQUENCE [LARGE SCALE GENOMIC DNA]</scope>
    <source>
        <strain evidence="2">cv. HN1</strain>
        <tissue evidence="1">Leaves</tissue>
    </source>
</reference>
<dbReference type="Gramene" id="RZC53762">
    <property type="protein sequence ID" value="RZC53762"/>
    <property type="gene ID" value="C5167_012618"/>
</dbReference>
<proteinExistence type="predicted"/>
<protein>
    <submittedName>
        <fullName evidence="1">Uncharacterized protein</fullName>
    </submittedName>
</protein>
<dbReference type="AlphaFoldDB" id="A0A4Y7J157"/>
<dbReference type="Pfam" id="PF14223">
    <property type="entry name" value="Retrotran_gag_2"/>
    <property type="match status" value="1"/>
</dbReference>
<evidence type="ECO:0000313" key="2">
    <source>
        <dbReference type="Proteomes" id="UP000316621"/>
    </source>
</evidence>
<accession>A0A4Y7J157</accession>
<dbReference type="Proteomes" id="UP000316621">
    <property type="component" value="Chromosome 3"/>
</dbReference>
<keyword evidence="2" id="KW-1185">Reference proteome</keyword>
<name>A0A4Y7J157_PAPSO</name>
<organism evidence="1 2">
    <name type="scientific">Papaver somniferum</name>
    <name type="common">Opium poppy</name>
    <dbReference type="NCBI Taxonomy" id="3469"/>
    <lineage>
        <taxon>Eukaryota</taxon>
        <taxon>Viridiplantae</taxon>
        <taxon>Streptophyta</taxon>
        <taxon>Embryophyta</taxon>
        <taxon>Tracheophyta</taxon>
        <taxon>Spermatophyta</taxon>
        <taxon>Magnoliopsida</taxon>
        <taxon>Ranunculales</taxon>
        <taxon>Papaveraceae</taxon>
        <taxon>Papaveroideae</taxon>
        <taxon>Papaver</taxon>
    </lineage>
</organism>
<sequence>MRHYVDAKVPIPPAETLDPITNKSIPNPELEKWVKTDQYILTEIRRTITEPMLNQINGFKTAREVWNHFEKSYFDERCGKVPELRHRLLTLRKDSLKVGDYFDQIFKIRNDLRFLGHPVSDGDLVHCALGGLGREYDGFVQGVGSVEPTRGKHSKGKELD</sequence>